<dbReference type="InterPro" id="IPR025662">
    <property type="entry name" value="Sigma_54_int_dom_ATP-bd_1"/>
</dbReference>
<dbReference type="PROSITE" id="PS00676">
    <property type="entry name" value="SIGMA54_INTERACT_2"/>
    <property type="match status" value="1"/>
</dbReference>
<dbReference type="InterPro" id="IPR025944">
    <property type="entry name" value="Sigma_54_int_dom_CS"/>
</dbReference>
<evidence type="ECO:0000256" key="4">
    <source>
        <dbReference type="ARBA" id="ARBA00023125"/>
    </source>
</evidence>
<gene>
    <name evidence="7" type="ORF">V6X30_09635</name>
</gene>
<dbReference type="InterPro" id="IPR002197">
    <property type="entry name" value="HTH_Fis"/>
</dbReference>
<feature type="domain" description="Sigma-54 factor interaction" evidence="6">
    <location>
        <begin position="192"/>
        <end position="420"/>
    </location>
</feature>
<keyword evidence="1" id="KW-0547">Nucleotide-binding</keyword>
<dbReference type="Proteomes" id="UP001556637">
    <property type="component" value="Unassembled WGS sequence"/>
</dbReference>
<dbReference type="CDD" id="cd00009">
    <property type="entry name" value="AAA"/>
    <property type="match status" value="1"/>
</dbReference>
<dbReference type="InterPro" id="IPR029016">
    <property type="entry name" value="GAF-like_dom_sf"/>
</dbReference>
<evidence type="ECO:0000256" key="2">
    <source>
        <dbReference type="ARBA" id="ARBA00022840"/>
    </source>
</evidence>
<keyword evidence="4" id="KW-0238">DNA-binding</keyword>
<accession>A0ABV3T8Z3</accession>
<evidence type="ECO:0000256" key="1">
    <source>
        <dbReference type="ARBA" id="ARBA00022741"/>
    </source>
</evidence>
<dbReference type="PROSITE" id="PS00675">
    <property type="entry name" value="SIGMA54_INTERACT_1"/>
    <property type="match status" value="1"/>
</dbReference>
<dbReference type="PROSITE" id="PS00688">
    <property type="entry name" value="SIGMA54_INTERACT_3"/>
    <property type="match status" value="1"/>
</dbReference>
<keyword evidence="2" id="KW-0067">ATP-binding</keyword>
<dbReference type="Pfam" id="PF01590">
    <property type="entry name" value="GAF"/>
    <property type="match status" value="1"/>
</dbReference>
<evidence type="ECO:0000313" key="7">
    <source>
        <dbReference type="EMBL" id="MEX0431660.1"/>
    </source>
</evidence>
<dbReference type="Pfam" id="PF02954">
    <property type="entry name" value="HTH_8"/>
    <property type="match status" value="1"/>
</dbReference>
<dbReference type="InterPro" id="IPR002078">
    <property type="entry name" value="Sigma_54_int"/>
</dbReference>
<dbReference type="SMART" id="SM00065">
    <property type="entry name" value="GAF"/>
    <property type="match status" value="1"/>
</dbReference>
<reference evidence="7 8" key="1">
    <citation type="submission" date="2024-02" db="EMBL/GenBank/DDBJ databases">
        <title>New especies of Spiribacter isolated from saline water.</title>
        <authorList>
            <person name="Leon M.J."/>
            <person name="De La Haba R."/>
            <person name="Sanchez-Porro C."/>
            <person name="Ventosa A."/>
        </authorList>
    </citation>
    <scope>NUCLEOTIDE SEQUENCE [LARGE SCALE GENOMIC DNA]</scope>
    <source>
        <strain evidence="8">ag22IC4-189</strain>
    </source>
</reference>
<dbReference type="InterPro" id="IPR025943">
    <property type="entry name" value="Sigma_54_int_dom_ATP-bd_2"/>
</dbReference>
<dbReference type="Gene3D" id="3.40.50.300">
    <property type="entry name" value="P-loop containing nucleotide triphosphate hydrolases"/>
    <property type="match status" value="1"/>
</dbReference>
<keyword evidence="3" id="KW-0805">Transcription regulation</keyword>
<dbReference type="Pfam" id="PF00158">
    <property type="entry name" value="Sigma54_activat"/>
    <property type="match status" value="1"/>
</dbReference>
<dbReference type="Pfam" id="PF25601">
    <property type="entry name" value="AAA_lid_14"/>
    <property type="match status" value="1"/>
</dbReference>
<dbReference type="InterPro" id="IPR009057">
    <property type="entry name" value="Homeodomain-like_sf"/>
</dbReference>
<dbReference type="InterPro" id="IPR003593">
    <property type="entry name" value="AAA+_ATPase"/>
</dbReference>
<sequence length="531" mass="57916">MSKLLEKPLDPGHTIQGILRLLSQLCGLNCGRVSLPNEVTGVVEVKYHYGLWGEDVTRGRYDVGANEGVTGRVMRTGVTGLVPDVSDDPVFVQRIAEKAGVASDARLAFIAVPIMESGTPIGVLSAQREASQDRSFNFDISLLRVASAMIGQVLRIDSFVAEQTHNLRQENQSLKNTLTAGEMVNNSVAHGIIGTSPALFEAVKQANQVADTDAPVLLKGESGTGKEKFARMIHQQSSRREQPFISINCSAVPMELQEAELFGYRKGSFSGATASKAGKVQLADGGTLFLDEIGDMPLTLQAKLLRTIQEKRVDPIGATESESVDFRLICATHAPLAEMVNQGAFRLDLFYRINVVPIELPVLRNRDGDIRRIALHHLNELNHAYDRNAVLSHDALALLEEYAWPGNVRQLVNVLERATVMTASGTIDAGLIRYILGNESAVQVPGAVAADEKDGWSASDLSQIGEQVAATRADSGIRRYEWVRQEEARAIRDALAQTSGNRTKAAEMLNLTVRQLRYRISKLDLDKRAAG</sequence>
<organism evidence="7 8">
    <name type="scientific">Spiribacter insolitus</name>
    <dbReference type="NCBI Taxonomy" id="3122417"/>
    <lineage>
        <taxon>Bacteria</taxon>
        <taxon>Pseudomonadati</taxon>
        <taxon>Pseudomonadota</taxon>
        <taxon>Gammaproteobacteria</taxon>
        <taxon>Chromatiales</taxon>
        <taxon>Ectothiorhodospiraceae</taxon>
        <taxon>Spiribacter</taxon>
    </lineage>
</organism>
<evidence type="ECO:0000256" key="5">
    <source>
        <dbReference type="ARBA" id="ARBA00023163"/>
    </source>
</evidence>
<evidence type="ECO:0000259" key="6">
    <source>
        <dbReference type="PROSITE" id="PS50045"/>
    </source>
</evidence>
<dbReference type="Gene3D" id="1.10.8.60">
    <property type="match status" value="1"/>
</dbReference>
<dbReference type="InterPro" id="IPR027417">
    <property type="entry name" value="P-loop_NTPase"/>
</dbReference>
<evidence type="ECO:0000256" key="3">
    <source>
        <dbReference type="ARBA" id="ARBA00023015"/>
    </source>
</evidence>
<protein>
    <submittedName>
        <fullName evidence="7">Sigma 54-interacting transcriptional regulator</fullName>
    </submittedName>
</protein>
<dbReference type="Gene3D" id="1.10.10.60">
    <property type="entry name" value="Homeodomain-like"/>
    <property type="match status" value="1"/>
</dbReference>
<dbReference type="Gene3D" id="3.30.450.40">
    <property type="match status" value="1"/>
</dbReference>
<dbReference type="InterPro" id="IPR058031">
    <property type="entry name" value="AAA_lid_NorR"/>
</dbReference>
<dbReference type="EMBL" id="JBAKFF010000001">
    <property type="protein sequence ID" value="MEX0431660.1"/>
    <property type="molecule type" value="Genomic_DNA"/>
</dbReference>
<dbReference type="PRINTS" id="PR01590">
    <property type="entry name" value="HTHFIS"/>
</dbReference>
<dbReference type="SMART" id="SM00382">
    <property type="entry name" value="AAA"/>
    <property type="match status" value="1"/>
</dbReference>
<keyword evidence="5" id="KW-0804">Transcription</keyword>
<keyword evidence="8" id="KW-1185">Reference proteome</keyword>
<comment type="caution">
    <text evidence="7">The sequence shown here is derived from an EMBL/GenBank/DDBJ whole genome shotgun (WGS) entry which is preliminary data.</text>
</comment>
<evidence type="ECO:0000313" key="8">
    <source>
        <dbReference type="Proteomes" id="UP001556637"/>
    </source>
</evidence>
<dbReference type="InterPro" id="IPR003018">
    <property type="entry name" value="GAF"/>
</dbReference>
<dbReference type="PANTHER" id="PTHR32071">
    <property type="entry name" value="TRANSCRIPTIONAL REGULATORY PROTEIN"/>
    <property type="match status" value="1"/>
</dbReference>
<dbReference type="SUPFAM" id="SSF55781">
    <property type="entry name" value="GAF domain-like"/>
    <property type="match status" value="1"/>
</dbReference>
<dbReference type="SUPFAM" id="SSF46689">
    <property type="entry name" value="Homeodomain-like"/>
    <property type="match status" value="1"/>
</dbReference>
<dbReference type="PROSITE" id="PS50045">
    <property type="entry name" value="SIGMA54_INTERACT_4"/>
    <property type="match status" value="1"/>
</dbReference>
<name>A0ABV3T8Z3_9GAMM</name>
<proteinExistence type="predicted"/>
<dbReference type="SUPFAM" id="SSF52540">
    <property type="entry name" value="P-loop containing nucleoside triphosphate hydrolases"/>
    <property type="match status" value="1"/>
</dbReference>
<dbReference type="PANTHER" id="PTHR32071:SF99">
    <property type="entry name" value="TRANSCRIPTIONAL REGULATORY PROTEIN"/>
    <property type="match status" value="1"/>
</dbReference>